<dbReference type="AlphaFoldDB" id="A0A839QVM0"/>
<proteinExistence type="inferred from homology"/>
<evidence type="ECO:0000313" key="4">
    <source>
        <dbReference type="Proteomes" id="UP000568050"/>
    </source>
</evidence>
<sequence length="213" mass="21987">MSINAAVELSNAHRAVLAAGPVSTVTVSRTVEAGIEAVWQALTDPDQLPGWFGPAEGDLREGGDYTLPTNGASGTITRCERPTNFALTWESMGQSTTFTASLAEHPAGGTQVTLTHVVPGGEHWDRFGPGAVGVAWEGALLALARFLAGDPSAAPEEMAHLHEDEQGRAYIEGAARAWGQAHAAGGGDPEAAAQAAERTAAFYTGQAAPEDEA</sequence>
<dbReference type="InterPro" id="IPR023393">
    <property type="entry name" value="START-like_dom_sf"/>
</dbReference>
<name>A0A839QVM0_9MICO</name>
<organism evidence="3 4">
    <name type="scientific">Helcobacillus massiliensis</name>
    <dbReference type="NCBI Taxonomy" id="521392"/>
    <lineage>
        <taxon>Bacteria</taxon>
        <taxon>Bacillati</taxon>
        <taxon>Actinomycetota</taxon>
        <taxon>Actinomycetes</taxon>
        <taxon>Micrococcales</taxon>
        <taxon>Dermabacteraceae</taxon>
        <taxon>Helcobacillus</taxon>
    </lineage>
</organism>
<dbReference type="Proteomes" id="UP000568050">
    <property type="component" value="Unassembled WGS sequence"/>
</dbReference>
<dbReference type="SUPFAM" id="SSF55961">
    <property type="entry name" value="Bet v1-like"/>
    <property type="match status" value="1"/>
</dbReference>
<reference evidence="3 4" key="1">
    <citation type="submission" date="2020-08" db="EMBL/GenBank/DDBJ databases">
        <title>Sequencing the genomes of 1000 actinobacteria strains.</title>
        <authorList>
            <person name="Klenk H.-P."/>
        </authorList>
    </citation>
    <scope>NUCLEOTIDE SEQUENCE [LARGE SCALE GENOMIC DNA]</scope>
    <source>
        <strain evidence="3 4">DSM 23040</strain>
    </source>
</reference>
<dbReference type="Pfam" id="PF08327">
    <property type="entry name" value="AHSA1"/>
    <property type="match status" value="1"/>
</dbReference>
<dbReference type="RefSeq" id="WP_183377025.1">
    <property type="nucleotide sequence ID" value="NZ_CBCSFZ010000048.1"/>
</dbReference>
<evidence type="ECO:0000259" key="2">
    <source>
        <dbReference type="Pfam" id="PF08327"/>
    </source>
</evidence>
<comment type="similarity">
    <text evidence="1">Belongs to the AHA1 family.</text>
</comment>
<keyword evidence="4" id="KW-1185">Reference proteome</keyword>
<evidence type="ECO:0000313" key="3">
    <source>
        <dbReference type="EMBL" id="MBB3023678.1"/>
    </source>
</evidence>
<comment type="caution">
    <text evidence="3">The sequence shown here is derived from an EMBL/GenBank/DDBJ whole genome shotgun (WGS) entry which is preliminary data.</text>
</comment>
<protein>
    <submittedName>
        <fullName evidence="3">Uncharacterized protein YndB with AHSA1/START domain</fullName>
    </submittedName>
</protein>
<feature type="domain" description="Activator of Hsp90 ATPase homologue 1/2-like C-terminal" evidence="2">
    <location>
        <begin position="34"/>
        <end position="140"/>
    </location>
</feature>
<gene>
    <name evidence="3" type="ORF">FHX50_001975</name>
</gene>
<accession>A0A839QVM0</accession>
<dbReference type="Gene3D" id="3.30.530.20">
    <property type="match status" value="1"/>
</dbReference>
<dbReference type="InterPro" id="IPR013538">
    <property type="entry name" value="ASHA1/2-like_C"/>
</dbReference>
<evidence type="ECO:0000256" key="1">
    <source>
        <dbReference type="ARBA" id="ARBA00006817"/>
    </source>
</evidence>
<dbReference type="EMBL" id="JACHWP010000009">
    <property type="protein sequence ID" value="MBB3023678.1"/>
    <property type="molecule type" value="Genomic_DNA"/>
</dbReference>